<dbReference type="PANTHER" id="PTHR18968">
    <property type="entry name" value="THIAMINE PYROPHOSPHATE ENZYMES"/>
    <property type="match status" value="1"/>
</dbReference>
<accession>D0LXV5</accession>
<dbReference type="InterPro" id="IPR012001">
    <property type="entry name" value="Thiamin_PyroP_enz_TPP-bd_dom"/>
</dbReference>
<dbReference type="STRING" id="502025.Hoch_1761"/>
<evidence type="ECO:0000259" key="7">
    <source>
        <dbReference type="Pfam" id="PF02776"/>
    </source>
</evidence>
<organism evidence="8 9">
    <name type="scientific">Haliangium ochraceum (strain DSM 14365 / JCM 11303 / SMP-2)</name>
    <dbReference type="NCBI Taxonomy" id="502025"/>
    <lineage>
        <taxon>Bacteria</taxon>
        <taxon>Pseudomonadati</taxon>
        <taxon>Myxococcota</taxon>
        <taxon>Polyangia</taxon>
        <taxon>Haliangiales</taxon>
        <taxon>Kofleriaceae</taxon>
        <taxon>Haliangium</taxon>
    </lineage>
</organism>
<dbReference type="Pfam" id="PF02776">
    <property type="entry name" value="TPP_enzyme_N"/>
    <property type="match status" value="1"/>
</dbReference>
<protein>
    <submittedName>
        <fullName evidence="8">Thiamine pyrophosphate protein TPP binding domain protein</fullName>
    </submittedName>
</protein>
<keyword evidence="2 3" id="KW-0786">Thiamine pyrophosphate</keyword>
<dbReference type="OrthoDB" id="9773408at2"/>
<dbReference type="EMBL" id="CP001804">
    <property type="protein sequence ID" value="ACY14310.1"/>
    <property type="molecule type" value="Genomic_DNA"/>
</dbReference>
<dbReference type="InterPro" id="IPR011766">
    <property type="entry name" value="TPP_enzyme_TPP-bd"/>
</dbReference>
<dbReference type="eggNOG" id="COG0028">
    <property type="taxonomic scope" value="Bacteria"/>
</dbReference>
<dbReference type="SUPFAM" id="SSF52467">
    <property type="entry name" value="DHS-like NAD/FAD-binding domain"/>
    <property type="match status" value="1"/>
</dbReference>
<dbReference type="GO" id="GO:0019752">
    <property type="term" value="P:carboxylic acid metabolic process"/>
    <property type="evidence" value="ECO:0007669"/>
    <property type="project" value="UniProtKB-ARBA"/>
</dbReference>
<dbReference type="Proteomes" id="UP000001880">
    <property type="component" value="Chromosome"/>
</dbReference>
<dbReference type="CDD" id="cd02002">
    <property type="entry name" value="TPP_BFDC"/>
    <property type="match status" value="1"/>
</dbReference>
<dbReference type="Gene3D" id="3.40.50.1220">
    <property type="entry name" value="TPP-binding domain"/>
    <property type="match status" value="1"/>
</dbReference>
<proteinExistence type="inferred from homology"/>
<keyword evidence="9" id="KW-1185">Reference proteome</keyword>
<feature type="domain" description="Thiamine pyrophosphate enzyme central" evidence="5">
    <location>
        <begin position="188"/>
        <end position="322"/>
    </location>
</feature>
<dbReference type="AlphaFoldDB" id="D0LXV5"/>
<feature type="domain" description="Thiamine pyrophosphate enzyme N-terminal TPP-binding" evidence="7">
    <location>
        <begin position="3"/>
        <end position="105"/>
    </location>
</feature>
<dbReference type="InterPro" id="IPR029035">
    <property type="entry name" value="DHS-like_NAD/FAD-binding_dom"/>
</dbReference>
<dbReference type="RefSeq" id="WP_012826918.1">
    <property type="nucleotide sequence ID" value="NC_013440.1"/>
</dbReference>
<feature type="domain" description="Thiamine pyrophosphate enzyme TPP-binding" evidence="6">
    <location>
        <begin position="400"/>
        <end position="544"/>
    </location>
</feature>
<dbReference type="Pfam" id="PF00205">
    <property type="entry name" value="TPP_enzyme_M"/>
    <property type="match status" value="1"/>
</dbReference>
<dbReference type="SUPFAM" id="SSF52518">
    <property type="entry name" value="Thiamin diphosphate-binding fold (THDP-binding)"/>
    <property type="match status" value="2"/>
</dbReference>
<gene>
    <name evidence="8" type="ordered locus">Hoch_1761</name>
</gene>
<dbReference type="GO" id="GO:0000287">
    <property type="term" value="F:magnesium ion binding"/>
    <property type="evidence" value="ECO:0007669"/>
    <property type="project" value="InterPro"/>
</dbReference>
<dbReference type="GO" id="GO:0050660">
    <property type="term" value="F:flavin adenine dinucleotide binding"/>
    <property type="evidence" value="ECO:0007669"/>
    <property type="project" value="TreeGrafter"/>
</dbReference>
<dbReference type="InterPro" id="IPR029061">
    <property type="entry name" value="THDP-binding"/>
</dbReference>
<feature type="coiled-coil region" evidence="4">
    <location>
        <begin position="316"/>
        <end position="343"/>
    </location>
</feature>
<reference evidence="8 9" key="1">
    <citation type="journal article" date="2010" name="Stand. Genomic Sci.">
        <title>Complete genome sequence of Haliangium ochraceum type strain (SMP-2).</title>
        <authorList>
            <consortium name="US DOE Joint Genome Institute (JGI-PGF)"/>
            <person name="Ivanova N."/>
            <person name="Daum C."/>
            <person name="Lang E."/>
            <person name="Abt B."/>
            <person name="Kopitz M."/>
            <person name="Saunders E."/>
            <person name="Lapidus A."/>
            <person name="Lucas S."/>
            <person name="Glavina Del Rio T."/>
            <person name="Nolan M."/>
            <person name="Tice H."/>
            <person name="Copeland A."/>
            <person name="Cheng J.F."/>
            <person name="Chen F."/>
            <person name="Bruce D."/>
            <person name="Goodwin L."/>
            <person name="Pitluck S."/>
            <person name="Mavromatis K."/>
            <person name="Pati A."/>
            <person name="Mikhailova N."/>
            <person name="Chen A."/>
            <person name="Palaniappan K."/>
            <person name="Land M."/>
            <person name="Hauser L."/>
            <person name="Chang Y.J."/>
            <person name="Jeffries C.D."/>
            <person name="Detter J.C."/>
            <person name="Brettin T."/>
            <person name="Rohde M."/>
            <person name="Goker M."/>
            <person name="Bristow J."/>
            <person name="Markowitz V."/>
            <person name="Eisen J.A."/>
            <person name="Hugenholtz P."/>
            <person name="Kyrpides N.C."/>
            <person name="Klenk H.P."/>
        </authorList>
    </citation>
    <scope>NUCLEOTIDE SEQUENCE [LARGE SCALE GENOMIC DNA]</scope>
    <source>
        <strain evidence="9">DSM 14365 / CIP 107738 / JCM 11303 / AJ 13395 / SMP-2</strain>
    </source>
</reference>
<dbReference type="InterPro" id="IPR045229">
    <property type="entry name" value="TPP_enz"/>
</dbReference>
<evidence type="ECO:0000313" key="8">
    <source>
        <dbReference type="EMBL" id="ACY14310.1"/>
    </source>
</evidence>
<dbReference type="InterPro" id="IPR012000">
    <property type="entry name" value="Thiamin_PyroP_enz_cen_dom"/>
</dbReference>
<sequence>MSMRGKHAFIEQLRLEGVPFVFGNPGSTELALLDGFRDAPVTYMLGLHEAVSMAMATGYAKASGRPAVVNLHCAAGLGNAMGMMLNAARERVPLVVTAGQQDTRHLFADPLISGDLLELARPFAKWATEVRQADELPIALRRAFKTALEAPAGPVVVSLPQNLLDQPVSLPILPTVHTAPPSPSLRALESAADVLAKASNPLILCGDGLAASGGHEQVARLAEMLGAPVMANTLSVWSFPNNHPHYRGGPILAQVGEVLRDRDCVLALGAGQLFRQLPYEGLTPLPAECALIQIDVAPDLIAKNHPVALGIHGDPREAATHLLTLLEERLDEDRRQAARARAAALAERHAAQRAQAREQMHAHWDDDPISPMRVAGELARHLTPQSVLVGATGTAVRQAFGQLLDFGEPLSFFGGSEALGFSIPGALGIQLALPERQVVCVVREGEGMYTIQGLWTAKHYDIPVKYLVLNDLEYRALKKGMVKYWRGHGSPGPFIAMDLDDPPLDYAKLAAAFEIPARSIAKPSDLPAAMDELFSTPGVACLDVRIARFHAAEGAPTPR</sequence>
<dbReference type="GO" id="GO:0030976">
    <property type="term" value="F:thiamine pyrophosphate binding"/>
    <property type="evidence" value="ECO:0007669"/>
    <property type="project" value="InterPro"/>
</dbReference>
<dbReference type="Gene3D" id="3.40.50.970">
    <property type="match status" value="2"/>
</dbReference>
<dbReference type="Pfam" id="PF02775">
    <property type="entry name" value="TPP_enzyme_C"/>
    <property type="match status" value="1"/>
</dbReference>
<evidence type="ECO:0000259" key="6">
    <source>
        <dbReference type="Pfam" id="PF02775"/>
    </source>
</evidence>
<name>D0LXV5_HALO1</name>
<evidence type="ECO:0000256" key="2">
    <source>
        <dbReference type="ARBA" id="ARBA00023052"/>
    </source>
</evidence>
<evidence type="ECO:0000256" key="1">
    <source>
        <dbReference type="ARBA" id="ARBA00007812"/>
    </source>
</evidence>
<dbReference type="CDD" id="cd07035">
    <property type="entry name" value="TPP_PYR_POX_like"/>
    <property type="match status" value="1"/>
</dbReference>
<dbReference type="HOGENOM" id="CLU_013748_3_1_7"/>
<evidence type="ECO:0000259" key="5">
    <source>
        <dbReference type="Pfam" id="PF00205"/>
    </source>
</evidence>
<dbReference type="GO" id="GO:0003984">
    <property type="term" value="F:acetolactate synthase activity"/>
    <property type="evidence" value="ECO:0007669"/>
    <property type="project" value="TreeGrafter"/>
</dbReference>
<dbReference type="KEGG" id="hoh:Hoch_1761"/>
<evidence type="ECO:0000256" key="4">
    <source>
        <dbReference type="SAM" id="Coils"/>
    </source>
</evidence>
<evidence type="ECO:0000313" key="9">
    <source>
        <dbReference type="Proteomes" id="UP000001880"/>
    </source>
</evidence>
<evidence type="ECO:0000256" key="3">
    <source>
        <dbReference type="RuleBase" id="RU362132"/>
    </source>
</evidence>
<comment type="similarity">
    <text evidence="1 3">Belongs to the TPP enzyme family.</text>
</comment>
<keyword evidence="4" id="KW-0175">Coiled coil</keyword>